<dbReference type="EMBL" id="SGUG01000057">
    <property type="protein sequence ID" value="MDG0865206.1"/>
    <property type="molecule type" value="Genomic_DNA"/>
</dbReference>
<feature type="transmembrane region" description="Helical" evidence="1">
    <location>
        <begin position="12"/>
        <end position="32"/>
    </location>
</feature>
<dbReference type="Proteomes" id="UP001152766">
    <property type="component" value="Unassembled WGS sequence"/>
</dbReference>
<name>A0A9X4LLL5_9BURK</name>
<accession>A0A9X4LLL5</accession>
<keyword evidence="1" id="KW-1133">Transmembrane helix</keyword>
<comment type="caution">
    <text evidence="2">The sequence shown here is derived from an EMBL/GenBank/DDBJ whole genome shotgun (WGS) entry which is preliminary data.</text>
</comment>
<protein>
    <submittedName>
        <fullName evidence="2">Uncharacterized protein</fullName>
    </submittedName>
</protein>
<gene>
    <name evidence="2" type="ORF">EXJ73_22345</name>
</gene>
<keyword evidence="1" id="KW-0812">Transmembrane</keyword>
<keyword evidence="1" id="KW-0472">Membrane</keyword>
<reference evidence="2" key="1">
    <citation type="submission" date="2019-02" db="EMBL/GenBank/DDBJ databases">
        <title>Draft genome of the type strain Pelomonas aquatica CCUG 52575T.</title>
        <authorList>
            <person name="Gomila M."/>
            <person name="Lalucat J."/>
        </authorList>
    </citation>
    <scope>NUCLEOTIDE SEQUENCE</scope>
    <source>
        <strain evidence="2">CCUG 52575</strain>
    </source>
</reference>
<organism evidence="2 3">
    <name type="scientific">Pelomonas aquatica</name>
    <dbReference type="NCBI Taxonomy" id="431058"/>
    <lineage>
        <taxon>Bacteria</taxon>
        <taxon>Pseudomonadati</taxon>
        <taxon>Pseudomonadota</taxon>
        <taxon>Betaproteobacteria</taxon>
        <taxon>Burkholderiales</taxon>
        <taxon>Sphaerotilaceae</taxon>
        <taxon>Roseateles</taxon>
    </lineage>
</organism>
<dbReference type="RefSeq" id="WP_268147540.1">
    <property type="nucleotide sequence ID" value="NZ_JAPPUW010000002.1"/>
</dbReference>
<sequence length="147" mass="16101">MSAMPPLQSMPPLQALMPAITALVFLSLHLWAPAVQHDASLPVWRLGLGMLATVAAMTLAVWLAKGRLIRLHDTTLELRQLRSPWHATHLPVDKLRGITTLAGASFGFDVTFLTFEGHQAIPLPAYYTNAEPLLRMLKAKLSMSPAT</sequence>
<keyword evidence="3" id="KW-1185">Reference proteome</keyword>
<dbReference type="AlphaFoldDB" id="A0A9X4LLL5"/>
<evidence type="ECO:0000256" key="1">
    <source>
        <dbReference type="SAM" id="Phobius"/>
    </source>
</evidence>
<feature type="transmembrane region" description="Helical" evidence="1">
    <location>
        <begin position="44"/>
        <end position="64"/>
    </location>
</feature>
<proteinExistence type="predicted"/>
<evidence type="ECO:0000313" key="3">
    <source>
        <dbReference type="Proteomes" id="UP001152766"/>
    </source>
</evidence>
<evidence type="ECO:0000313" key="2">
    <source>
        <dbReference type="EMBL" id="MDG0865206.1"/>
    </source>
</evidence>